<dbReference type="AlphaFoldDB" id="A0A9X2I838"/>
<dbReference type="EMBL" id="JANCNS010000001">
    <property type="protein sequence ID" value="MCP9199539.1"/>
    <property type="molecule type" value="Genomic_DNA"/>
</dbReference>
<keyword evidence="3" id="KW-1185">Reference proteome</keyword>
<feature type="chain" id="PRO_5040956082" evidence="1">
    <location>
        <begin position="22"/>
        <end position="227"/>
    </location>
</feature>
<dbReference type="InterPro" id="IPR019619">
    <property type="entry name" value="DUF2490"/>
</dbReference>
<feature type="signal peptide" evidence="1">
    <location>
        <begin position="1"/>
        <end position="21"/>
    </location>
</feature>
<evidence type="ECO:0000313" key="2">
    <source>
        <dbReference type="EMBL" id="MCP9199539.1"/>
    </source>
</evidence>
<evidence type="ECO:0000313" key="3">
    <source>
        <dbReference type="Proteomes" id="UP001155280"/>
    </source>
</evidence>
<organism evidence="2 3">
    <name type="scientific">Christiangramia oceanisediminis</name>
    <dbReference type="NCBI Taxonomy" id="2920386"/>
    <lineage>
        <taxon>Bacteria</taxon>
        <taxon>Pseudomonadati</taxon>
        <taxon>Bacteroidota</taxon>
        <taxon>Flavobacteriia</taxon>
        <taxon>Flavobacteriales</taxon>
        <taxon>Flavobacteriaceae</taxon>
        <taxon>Christiangramia</taxon>
    </lineage>
</organism>
<reference evidence="2" key="1">
    <citation type="submission" date="2022-07" db="EMBL/GenBank/DDBJ databases">
        <title>Gramela sediminis sp. nov., isolated from deep-sea sediment of the Indian Ocean.</title>
        <authorList>
            <person name="Shi H."/>
        </authorList>
    </citation>
    <scope>NUCLEOTIDE SEQUENCE</scope>
    <source>
        <strain evidence="2">GC03-9</strain>
    </source>
</reference>
<gene>
    <name evidence="2" type="ORF">MKO06_06450</name>
</gene>
<accession>A0A9X2I838</accession>
<dbReference type="Proteomes" id="UP001155280">
    <property type="component" value="Unassembled WGS sequence"/>
</dbReference>
<dbReference type="Pfam" id="PF10677">
    <property type="entry name" value="DUF2490"/>
    <property type="match status" value="1"/>
</dbReference>
<protein>
    <submittedName>
        <fullName evidence="2">DUF2490 domain-containing protein</fullName>
    </submittedName>
</protein>
<name>A0A9X2I838_9FLAO</name>
<keyword evidence="1" id="KW-0732">Signal</keyword>
<dbReference type="RefSeq" id="WP_241549895.1">
    <property type="nucleotide sequence ID" value="NZ_JANCNS010000001.1"/>
</dbReference>
<sequence>MTTSFFRTGLLVLFMTLGFQAQSQNFSSFLEPDVSLNLDRPNRWSFNFGIANRNLIHSEGETLFDARFLELSHFTSYEVGFYGKLSLGVRYRFNELLEDNSADEIRLTEQYSRSRKYNALKVAQRFRFEQRFRATTSYRTRYQFTLELPLSGERLDQNEFFLVGNTEALLSFGSDRKPGLEQRIGLSLGRELAKGTKLDMGTEYRLANYNQITRHELFFYTGLNISL</sequence>
<proteinExistence type="predicted"/>
<evidence type="ECO:0000256" key="1">
    <source>
        <dbReference type="SAM" id="SignalP"/>
    </source>
</evidence>
<comment type="caution">
    <text evidence="2">The sequence shown here is derived from an EMBL/GenBank/DDBJ whole genome shotgun (WGS) entry which is preliminary data.</text>
</comment>